<comment type="caution">
    <text evidence="2">The sequence shown here is derived from an EMBL/GenBank/DDBJ whole genome shotgun (WGS) entry which is preliminary data.</text>
</comment>
<sequence>MVAPISYVDSESTIREIDINLSVTPDMDVVGDDSYDSSDPCYQEVDSDSDPDMNDVPDDVDDEDMNDDGNINASLVGNQMRHVVIHNNLGPHMSLIDPATTHVAEFPEYPEILPTHRLAVNSNPEELFLGQRFESKEECVFAIKRYSMNISVDYKVAVSKPTLYIGECWKSVEGYNWQVRAAFIQNSQMWEIRKFVGPYTCTSTRMTEDHRKLDYKTICMCIMSMVKDMPTIKVSVLIAEIQARFQYRVSYRKAWIAKQMAMEQLYGDFDASYNELQGWIAAMREYIPGTAIELQT</sequence>
<protein>
    <recommendedName>
        <fullName evidence="4">Transposase MuDR plant domain-containing protein</fullName>
    </recommendedName>
</protein>
<dbReference type="EMBL" id="JARKNE010000012">
    <property type="protein sequence ID" value="KAK5774576.1"/>
    <property type="molecule type" value="Genomic_DNA"/>
</dbReference>
<gene>
    <name evidence="2" type="ORF">PVK06_042431</name>
</gene>
<proteinExistence type="predicted"/>
<name>A0ABR0MKN9_GOSAR</name>
<keyword evidence="3" id="KW-1185">Reference proteome</keyword>
<dbReference type="PANTHER" id="PTHR31973:SF195">
    <property type="entry name" value="MUDR FAMILY TRANSPOSASE"/>
    <property type="match status" value="1"/>
</dbReference>
<dbReference type="Proteomes" id="UP001358586">
    <property type="component" value="Chromosome 12"/>
</dbReference>
<evidence type="ECO:0000313" key="2">
    <source>
        <dbReference type="EMBL" id="KAK5774576.1"/>
    </source>
</evidence>
<evidence type="ECO:0008006" key="4">
    <source>
        <dbReference type="Google" id="ProtNLM"/>
    </source>
</evidence>
<reference evidence="2 3" key="1">
    <citation type="submission" date="2023-03" db="EMBL/GenBank/DDBJ databases">
        <title>WGS of Gossypium arboreum.</title>
        <authorList>
            <person name="Yu D."/>
        </authorList>
    </citation>
    <scope>NUCLEOTIDE SEQUENCE [LARGE SCALE GENOMIC DNA]</scope>
    <source>
        <tissue evidence="2">Leaf</tissue>
    </source>
</reference>
<evidence type="ECO:0000313" key="3">
    <source>
        <dbReference type="Proteomes" id="UP001358586"/>
    </source>
</evidence>
<evidence type="ECO:0000256" key="1">
    <source>
        <dbReference type="SAM" id="MobiDB-lite"/>
    </source>
</evidence>
<organism evidence="2 3">
    <name type="scientific">Gossypium arboreum</name>
    <name type="common">Tree cotton</name>
    <name type="synonym">Gossypium nanking</name>
    <dbReference type="NCBI Taxonomy" id="29729"/>
    <lineage>
        <taxon>Eukaryota</taxon>
        <taxon>Viridiplantae</taxon>
        <taxon>Streptophyta</taxon>
        <taxon>Embryophyta</taxon>
        <taxon>Tracheophyta</taxon>
        <taxon>Spermatophyta</taxon>
        <taxon>Magnoliopsida</taxon>
        <taxon>eudicotyledons</taxon>
        <taxon>Gunneridae</taxon>
        <taxon>Pentapetalae</taxon>
        <taxon>rosids</taxon>
        <taxon>malvids</taxon>
        <taxon>Malvales</taxon>
        <taxon>Malvaceae</taxon>
        <taxon>Malvoideae</taxon>
        <taxon>Gossypium</taxon>
    </lineage>
</organism>
<accession>A0ABR0MKN9</accession>
<feature type="region of interest" description="Disordered" evidence="1">
    <location>
        <begin position="31"/>
        <end position="64"/>
    </location>
</feature>
<feature type="compositionally biased region" description="Acidic residues" evidence="1">
    <location>
        <begin position="45"/>
        <end position="64"/>
    </location>
</feature>
<dbReference type="PANTHER" id="PTHR31973">
    <property type="entry name" value="POLYPROTEIN, PUTATIVE-RELATED"/>
    <property type="match status" value="1"/>
</dbReference>